<gene>
    <name evidence="8" type="ORF">FDO65_20990</name>
</gene>
<comment type="caution">
    <text evidence="8">The sequence shown here is derived from an EMBL/GenBank/DDBJ whole genome shotgun (WGS) entry which is preliminary data.</text>
</comment>
<proteinExistence type="inferred from homology"/>
<keyword evidence="6" id="KW-0503">Monooxygenase</keyword>
<evidence type="ECO:0000256" key="7">
    <source>
        <dbReference type="SAM" id="MobiDB-lite"/>
    </source>
</evidence>
<comment type="cofactor">
    <cofactor evidence="1">
        <name>FAD</name>
        <dbReference type="ChEBI" id="CHEBI:57692"/>
    </cofactor>
</comment>
<dbReference type="EMBL" id="SZZH01000007">
    <property type="protein sequence ID" value="TKV56428.1"/>
    <property type="molecule type" value="Genomic_DNA"/>
</dbReference>
<dbReference type="RefSeq" id="WP_137451697.1">
    <property type="nucleotide sequence ID" value="NZ_SZZH01000007.1"/>
</dbReference>
<dbReference type="PANTHER" id="PTHR43872">
    <property type="entry name" value="MONOOXYGENASE, PUTATIVE (AFU_ORTHOLOGUE AFUA_8G02570)-RELATED"/>
    <property type="match status" value="1"/>
</dbReference>
<feature type="region of interest" description="Disordered" evidence="7">
    <location>
        <begin position="494"/>
        <end position="518"/>
    </location>
</feature>
<keyword evidence="4" id="KW-0274">FAD</keyword>
<evidence type="ECO:0000313" key="8">
    <source>
        <dbReference type="EMBL" id="TKV56428.1"/>
    </source>
</evidence>
<dbReference type="GO" id="GO:0004499">
    <property type="term" value="F:N,N-dimethylaniline monooxygenase activity"/>
    <property type="evidence" value="ECO:0007669"/>
    <property type="project" value="InterPro"/>
</dbReference>
<evidence type="ECO:0000256" key="6">
    <source>
        <dbReference type="ARBA" id="ARBA00023033"/>
    </source>
</evidence>
<keyword evidence="5" id="KW-0560">Oxidoreductase</keyword>
<protein>
    <submittedName>
        <fullName evidence="8">NAD(P)/FAD-dependent oxidoreductase</fullName>
    </submittedName>
</protein>
<comment type="similarity">
    <text evidence="2">Belongs to the FAD-binding monooxygenase family.</text>
</comment>
<dbReference type="OrthoDB" id="5168853at2"/>
<dbReference type="InterPro" id="IPR020946">
    <property type="entry name" value="Flavin_mOase-like"/>
</dbReference>
<dbReference type="GO" id="GO:0050660">
    <property type="term" value="F:flavin adenine dinucleotide binding"/>
    <property type="evidence" value="ECO:0007669"/>
    <property type="project" value="InterPro"/>
</dbReference>
<evidence type="ECO:0000256" key="3">
    <source>
        <dbReference type="ARBA" id="ARBA00022630"/>
    </source>
</evidence>
<dbReference type="Pfam" id="PF00743">
    <property type="entry name" value="FMO-like"/>
    <property type="match status" value="1"/>
</dbReference>
<dbReference type="Proteomes" id="UP000306985">
    <property type="component" value="Unassembled WGS sequence"/>
</dbReference>
<dbReference type="PRINTS" id="PR00411">
    <property type="entry name" value="PNDRDTASEI"/>
</dbReference>
<dbReference type="PANTHER" id="PTHR43872:SF1">
    <property type="entry name" value="MONOOXYGENASE, PUTATIVE (AFU_ORTHOLOGUE AFUA_8G02570)-RELATED"/>
    <property type="match status" value="1"/>
</dbReference>
<sequence>MTDQLAPGPPEGVDVVIVGAGLSGIGAACQYRQAFPDLAIAVLEERAAIGGTWDLFRYPGVRSDSDMSTLGYSFRPFGLGLDDPPTIADGALIRDYIEQTAREFGVDRCVRFGHRVVRADWNWTTARWTVTAETTGPDGRRTVRLSARWLSACAGYYDTARGHRPALPGADEFTGVWADPQHWPADLDWTDRRVVVIGSGATAISIVPALAQRAARVTMLQRTPSDVLAIPRGDALSARLRRVLPPRSVARVVRGKNAVVALGFHQFARRLPTRARRFIQAGARRSLPPSVDVDVHFAPPYAPWDQRVCFVPDGDLFQALSGERAEIVTDHIDTLTPDGIRLRSGRHLPADVIVPATGLQVRLLGGLRLHVDGALIEPQDTVVYKGTMLSGVPNFNQVVGYPNASWTLKADLASGFVVRVLRELGKRGADWAVPDRPDPADVSDRPLLDLQSGYIRRAAGTMPRQGRRGPWRMHQNWLRDVVLLRWRPVTDTGLRFGRQPGHPNDGRPQHETTGALTV</sequence>
<accession>A0A4U6Q977</accession>
<dbReference type="InterPro" id="IPR036188">
    <property type="entry name" value="FAD/NAD-bd_sf"/>
</dbReference>
<organism evidence="8 9">
    <name type="scientific">Nakamurella flava</name>
    <dbReference type="NCBI Taxonomy" id="2576308"/>
    <lineage>
        <taxon>Bacteria</taxon>
        <taxon>Bacillati</taxon>
        <taxon>Actinomycetota</taxon>
        <taxon>Actinomycetes</taxon>
        <taxon>Nakamurellales</taxon>
        <taxon>Nakamurellaceae</taxon>
        <taxon>Nakamurella</taxon>
    </lineage>
</organism>
<dbReference type="InterPro" id="IPR051820">
    <property type="entry name" value="FAD-binding_MO"/>
</dbReference>
<evidence type="ECO:0000256" key="1">
    <source>
        <dbReference type="ARBA" id="ARBA00001974"/>
    </source>
</evidence>
<dbReference type="SUPFAM" id="SSF51905">
    <property type="entry name" value="FAD/NAD(P)-binding domain"/>
    <property type="match status" value="1"/>
</dbReference>
<evidence type="ECO:0000313" key="9">
    <source>
        <dbReference type="Proteomes" id="UP000306985"/>
    </source>
</evidence>
<dbReference type="AlphaFoldDB" id="A0A4U6Q977"/>
<name>A0A4U6Q977_9ACTN</name>
<dbReference type="GO" id="GO:0050661">
    <property type="term" value="F:NADP binding"/>
    <property type="evidence" value="ECO:0007669"/>
    <property type="project" value="InterPro"/>
</dbReference>
<evidence type="ECO:0000256" key="2">
    <source>
        <dbReference type="ARBA" id="ARBA00010139"/>
    </source>
</evidence>
<keyword evidence="9" id="KW-1185">Reference proteome</keyword>
<reference evidence="8 9" key="1">
    <citation type="submission" date="2019-05" db="EMBL/GenBank/DDBJ databases">
        <title>Nakamurella sp. N5BH11, whole genome shotgun sequence.</title>
        <authorList>
            <person name="Tuo L."/>
        </authorList>
    </citation>
    <scope>NUCLEOTIDE SEQUENCE [LARGE SCALE GENOMIC DNA]</scope>
    <source>
        <strain evidence="8 9">N5BH11</strain>
    </source>
</reference>
<evidence type="ECO:0000256" key="4">
    <source>
        <dbReference type="ARBA" id="ARBA00022827"/>
    </source>
</evidence>
<evidence type="ECO:0000256" key="5">
    <source>
        <dbReference type="ARBA" id="ARBA00023002"/>
    </source>
</evidence>
<keyword evidence="3" id="KW-0285">Flavoprotein</keyword>
<dbReference type="Gene3D" id="3.50.50.60">
    <property type="entry name" value="FAD/NAD(P)-binding domain"/>
    <property type="match status" value="1"/>
</dbReference>